<keyword evidence="1 3" id="KW-0430">Lectin</keyword>
<dbReference type="AlphaFoldDB" id="A0A8C5WED7"/>
<dbReference type="PANTHER" id="PTHR11346:SF186">
    <property type="entry name" value="GALECTIN"/>
    <property type="match status" value="1"/>
</dbReference>
<dbReference type="InterPro" id="IPR001079">
    <property type="entry name" value="Galectin_CRD"/>
</dbReference>
<accession>A0A8C5WED7</accession>
<dbReference type="GO" id="GO:0005634">
    <property type="term" value="C:nucleus"/>
    <property type="evidence" value="ECO:0007669"/>
    <property type="project" value="TreeGrafter"/>
</dbReference>
<dbReference type="FunFam" id="2.60.120.200:FF:000124">
    <property type="entry name" value="Galectin-4"/>
    <property type="match status" value="2"/>
</dbReference>
<name>A0A8C5WED7_9ANUR</name>
<dbReference type="GO" id="GO:0005829">
    <property type="term" value="C:cytosol"/>
    <property type="evidence" value="ECO:0007669"/>
    <property type="project" value="TreeGrafter"/>
</dbReference>
<feature type="domain" description="Galectin" evidence="4">
    <location>
        <begin position="267"/>
        <end position="395"/>
    </location>
</feature>
<reference evidence="5" key="2">
    <citation type="submission" date="2025-09" db="UniProtKB">
        <authorList>
            <consortium name="Ensembl"/>
        </authorList>
    </citation>
    <scope>IDENTIFICATION</scope>
</reference>
<dbReference type="Proteomes" id="UP000694569">
    <property type="component" value="Unplaced"/>
</dbReference>
<evidence type="ECO:0000256" key="3">
    <source>
        <dbReference type="RuleBase" id="RU102079"/>
    </source>
</evidence>
<dbReference type="GeneTree" id="ENSGT00940000162258"/>
<sequence length="395" mass="43978">MLSFPHKTRNVSKLSVTFATHTHTHTHSTFSSSYMSSLCCSLPIQQKRNLLYSWSCTQHLAHTMAFAPIYNPSVPFHSTVLGGMSDGKTVTIQGQVRMIAKRFAVNFMTFNNDIAFHFNPRFDEGNAMVCNTQQAGGWGAEERKSKMPFRKNTNFNLVFTVRVHGFQVSANGQFILEYRHRIAFQSIQSIQVTGDVNLSCVTFSGGMDQYLPAPPPYSVTPYFAAGMAPGIAMAPSMLPSMAPSLAMPPAFVSPMVPVTIPNPMVPFQSTLQGTFAQNRNIIINGTIRHGADRFHVNLLNSLSRSIYLHINPRFREGALVRNTQDRGTWGPEERHLAFMPFSPGQNFQLEIRNEGGSFGVYTNGAKIFSYVHRLPVLQIDMIEVAGDVTLSYVQL</sequence>
<dbReference type="GO" id="GO:0010628">
    <property type="term" value="P:positive regulation of gene expression"/>
    <property type="evidence" value="ECO:0007669"/>
    <property type="project" value="TreeGrafter"/>
</dbReference>
<dbReference type="SMART" id="SM00908">
    <property type="entry name" value="Gal-bind_lectin"/>
    <property type="match status" value="2"/>
</dbReference>
<protein>
    <recommendedName>
        <fullName evidence="3">Galectin</fullName>
    </recommendedName>
</protein>
<organism evidence="5 6">
    <name type="scientific">Leptobrachium leishanense</name>
    <name type="common">Leishan spiny toad</name>
    <dbReference type="NCBI Taxonomy" id="445787"/>
    <lineage>
        <taxon>Eukaryota</taxon>
        <taxon>Metazoa</taxon>
        <taxon>Chordata</taxon>
        <taxon>Craniata</taxon>
        <taxon>Vertebrata</taxon>
        <taxon>Euteleostomi</taxon>
        <taxon>Amphibia</taxon>
        <taxon>Batrachia</taxon>
        <taxon>Anura</taxon>
        <taxon>Pelobatoidea</taxon>
        <taxon>Megophryidae</taxon>
        <taxon>Leptobrachium</taxon>
    </lineage>
</organism>
<evidence type="ECO:0000313" key="5">
    <source>
        <dbReference type="Ensembl" id="ENSLLEP00000032112.1"/>
    </source>
</evidence>
<dbReference type="GO" id="GO:0032689">
    <property type="term" value="P:negative regulation of type II interferon production"/>
    <property type="evidence" value="ECO:0007669"/>
    <property type="project" value="TreeGrafter"/>
</dbReference>
<dbReference type="PANTHER" id="PTHR11346">
    <property type="entry name" value="GALECTIN"/>
    <property type="match status" value="1"/>
</dbReference>
<keyword evidence="2" id="KW-0677">Repeat</keyword>
<dbReference type="PROSITE" id="PS51304">
    <property type="entry name" value="GALECTIN"/>
    <property type="match status" value="2"/>
</dbReference>
<evidence type="ECO:0000256" key="2">
    <source>
        <dbReference type="ARBA" id="ARBA00022737"/>
    </source>
</evidence>
<dbReference type="GO" id="GO:0016936">
    <property type="term" value="F:galactoside binding"/>
    <property type="evidence" value="ECO:0007669"/>
    <property type="project" value="TreeGrafter"/>
</dbReference>
<dbReference type="SUPFAM" id="SSF49899">
    <property type="entry name" value="Concanavalin A-like lectins/glucanases"/>
    <property type="match status" value="2"/>
</dbReference>
<dbReference type="OrthoDB" id="6251307at2759"/>
<evidence type="ECO:0000256" key="1">
    <source>
        <dbReference type="ARBA" id="ARBA00022734"/>
    </source>
</evidence>
<evidence type="ECO:0000313" key="6">
    <source>
        <dbReference type="Proteomes" id="UP000694569"/>
    </source>
</evidence>
<feature type="domain" description="Galectin" evidence="4">
    <location>
        <begin position="76"/>
        <end position="204"/>
    </location>
</feature>
<dbReference type="CDD" id="cd00070">
    <property type="entry name" value="GLECT"/>
    <property type="match status" value="2"/>
</dbReference>
<keyword evidence="6" id="KW-1185">Reference proteome</keyword>
<evidence type="ECO:0000259" key="4">
    <source>
        <dbReference type="PROSITE" id="PS51304"/>
    </source>
</evidence>
<dbReference type="InterPro" id="IPR013320">
    <property type="entry name" value="ConA-like_dom_sf"/>
</dbReference>
<dbReference type="SMART" id="SM00276">
    <property type="entry name" value="GLECT"/>
    <property type="match status" value="2"/>
</dbReference>
<dbReference type="Ensembl" id="ENSLLET00000033339.1">
    <property type="protein sequence ID" value="ENSLLEP00000032112.1"/>
    <property type="gene ID" value="ENSLLEG00000020362.1"/>
</dbReference>
<dbReference type="Gene3D" id="2.60.120.200">
    <property type="match status" value="2"/>
</dbReference>
<dbReference type="Pfam" id="PF00337">
    <property type="entry name" value="Gal-bind_lectin"/>
    <property type="match status" value="2"/>
</dbReference>
<proteinExistence type="predicted"/>
<dbReference type="InterPro" id="IPR044156">
    <property type="entry name" value="Galectin-like"/>
</dbReference>
<reference evidence="5" key="1">
    <citation type="submission" date="2025-08" db="UniProtKB">
        <authorList>
            <consortium name="Ensembl"/>
        </authorList>
    </citation>
    <scope>IDENTIFICATION</scope>
</reference>
<dbReference type="GO" id="GO:2000562">
    <property type="term" value="P:negative regulation of CD4-positive, alpha-beta T cell proliferation"/>
    <property type="evidence" value="ECO:0007669"/>
    <property type="project" value="TreeGrafter"/>
</dbReference>
<dbReference type="GO" id="GO:0030246">
    <property type="term" value="F:carbohydrate binding"/>
    <property type="evidence" value="ECO:0007669"/>
    <property type="project" value="UniProtKB-UniRule"/>
</dbReference>